<gene>
    <name evidence="1" type="ORF">NE857_22340</name>
</gene>
<dbReference type="EMBL" id="CP099837">
    <property type="protein sequence ID" value="USY18057.1"/>
    <property type="molecule type" value="Genomic_DNA"/>
</dbReference>
<organism evidence="1 2">
    <name type="scientific">Nocardiopsis exhalans</name>
    <dbReference type="NCBI Taxonomy" id="163604"/>
    <lineage>
        <taxon>Bacteria</taxon>
        <taxon>Bacillati</taxon>
        <taxon>Actinomycetota</taxon>
        <taxon>Actinomycetes</taxon>
        <taxon>Streptosporangiales</taxon>
        <taxon>Nocardiopsidaceae</taxon>
        <taxon>Nocardiopsis</taxon>
    </lineage>
</organism>
<reference evidence="1" key="1">
    <citation type="submission" date="2022-06" db="EMBL/GenBank/DDBJ databases">
        <authorList>
            <person name="Ping M."/>
        </authorList>
    </citation>
    <scope>NUCLEOTIDE SEQUENCE</scope>
    <source>
        <strain evidence="1">JCM11759T</strain>
    </source>
</reference>
<proteinExistence type="predicted"/>
<dbReference type="Proteomes" id="UP001055940">
    <property type="component" value="Chromosome"/>
</dbReference>
<protein>
    <submittedName>
        <fullName evidence="1">Uncharacterized protein</fullName>
    </submittedName>
</protein>
<evidence type="ECO:0000313" key="1">
    <source>
        <dbReference type="EMBL" id="USY18057.1"/>
    </source>
</evidence>
<sequence length="89" mass="9499">MCTQVAARVLGPEYPGDSYRRAHITAGYCHTAGDDAPLSAALRALGSRPLRLSSLSLVMAVQRQGPRRFEWADPVATLPLGGALQQDPP</sequence>
<evidence type="ECO:0000313" key="2">
    <source>
        <dbReference type="Proteomes" id="UP001055940"/>
    </source>
</evidence>
<keyword evidence="2" id="KW-1185">Reference proteome</keyword>
<accession>A0ABY5D4D4</accession>
<name>A0ABY5D4D4_9ACTN</name>
<dbReference type="RefSeq" id="WP_254417532.1">
    <property type="nucleotide sequence ID" value="NZ_BAAAJB010000077.1"/>
</dbReference>